<keyword evidence="11" id="KW-1185">Reference proteome</keyword>
<proteinExistence type="inferred from homology"/>
<dbReference type="NCBIfam" id="TIGR04057">
    <property type="entry name" value="SusC_RagA_signa"/>
    <property type="match status" value="1"/>
</dbReference>
<reference evidence="10 11" key="1">
    <citation type="submission" date="2019-12" db="EMBL/GenBank/DDBJ databases">
        <title>The draft genomic sequence of strain Chitinophaga oryziterrae JCM 16595.</title>
        <authorList>
            <person name="Zhang X."/>
        </authorList>
    </citation>
    <scope>NUCLEOTIDE SEQUENCE [LARGE SCALE GENOMIC DNA]</scope>
    <source>
        <strain evidence="10 11">JCM 16595</strain>
    </source>
</reference>
<organism evidence="10 11">
    <name type="scientific">Chitinophaga oryziterrae</name>
    <dbReference type="NCBI Taxonomy" id="1031224"/>
    <lineage>
        <taxon>Bacteria</taxon>
        <taxon>Pseudomonadati</taxon>
        <taxon>Bacteroidota</taxon>
        <taxon>Chitinophagia</taxon>
        <taxon>Chitinophagales</taxon>
        <taxon>Chitinophagaceae</taxon>
        <taxon>Chitinophaga</taxon>
    </lineage>
</organism>
<dbReference type="AlphaFoldDB" id="A0A6N8JC61"/>
<keyword evidence="6 7" id="KW-0998">Cell outer membrane</keyword>
<comment type="caution">
    <text evidence="10">The sequence shown here is derived from an EMBL/GenBank/DDBJ whole genome shotgun (WGS) entry which is preliminary data.</text>
</comment>
<dbReference type="Pfam" id="PF13715">
    <property type="entry name" value="CarbopepD_reg_2"/>
    <property type="match status" value="1"/>
</dbReference>
<name>A0A6N8JC61_9BACT</name>
<dbReference type="Gene3D" id="2.170.130.10">
    <property type="entry name" value="TonB-dependent receptor, plug domain"/>
    <property type="match status" value="1"/>
</dbReference>
<evidence type="ECO:0000313" key="10">
    <source>
        <dbReference type="EMBL" id="MVT41839.1"/>
    </source>
</evidence>
<dbReference type="Proteomes" id="UP000468388">
    <property type="component" value="Unassembled WGS sequence"/>
</dbReference>
<dbReference type="EMBL" id="WRXO01000003">
    <property type="protein sequence ID" value="MVT41839.1"/>
    <property type="molecule type" value="Genomic_DNA"/>
</dbReference>
<keyword evidence="5 7" id="KW-0472">Membrane</keyword>
<protein>
    <submittedName>
        <fullName evidence="10">SusC/RagA family TonB-linked outer membrane protein</fullName>
    </submittedName>
</protein>
<dbReference type="OrthoDB" id="9768177at2"/>
<comment type="similarity">
    <text evidence="7">Belongs to the TonB-dependent receptor family.</text>
</comment>
<evidence type="ECO:0000256" key="8">
    <source>
        <dbReference type="SAM" id="Phobius"/>
    </source>
</evidence>
<sequence length="1093" mass="122108">MDKTVRVNGLFPLVPKNRRYLSIVKYVIVMKQFITILILSLNVSANVHSQRIDLVVKNQPIREVLRSIGKQTGYNFLFESDLLDIAKPVTVSLKQARIEEALQEIMKDQLSPAQQKDISGMVQDENNNPLPGATVILKEQKNRITVTDGDGRFSFANAPDQGTILVRMIGWETRQIKYKNGNIISFVLKEANTNMEEMQIIAYGQVNKKYLTSNISSIKGNIIAQAPVTNVLYALEGRVPGLFIQQSSGMAGNAVNVTVQGKNSIQSGNLPFYVIDGVPYNPDVIPTNVRSGTTGIGSAIGFINPADIESVEILKDADATAIYGSRAANGAILITTKKGKAGLTKVDVNMQTGWGKISKKLDFLNTEQYLALRKEAYKNGGQPIPTNYDYNGNADLTVWDQSRSTDWQKELIGGTAQYQNISTFISGGNENTQFLAGGGYQRETTVFPGDFSNIKGSIHFNLNHSSLNKKFHFNLTTNYLNGTNRLPGADLTSAISLAPNAPALYNPDGTINWSLLPPNEIVATFDNPIVALKRTYTEKTNNLISSSNISYEIVSGLILKAGMGYNRLQSDEISISPLISFRPDYRSIILRSAKFANKNTETWIAEPQLTYDKDFSFGHIEALVGGTFQQTKNYMQSFNAQGFANDAQLENIQSASTVTVSDALQSTYKYSAVFGRLNYRYKDNYVLNLSMRRDGSSRFGSENLFHSFYSIGGAWIFSNENFVRNSLSFLNFGKLRANYGTTGNDQIGDYQFLDLYNYYRVGMPYQRIVTLSPGGLPNPYLQWEETKKLNLGLDLAFLNNRLTITANYFRNRSSNQLLNDILPAIAGFSYILRNLPAIVENKGWEFLLETNPIKAKNFNWQSSINLTIPKNKLIKYDNLNANSNYVIGQSLFLAKVYKYAGVNSETGLYQFTTSKGQLTSSPDGQSDRTVLIDLNPKWYGGFSNTITYKGWRLDFLLQYVRKNGQNYKYPSFPGNSNNNVTTNVLNHWRTPGDNAEIQKITINRPELLNPTRAINQSDVSNGDASYARLKNASLSYQLPALWLRKTHISQARIYIQGQNLLTFTKYYGADPETMAQGSLPLLRIYTLGIQFTL</sequence>
<keyword evidence="4 7" id="KW-0812">Transmembrane</keyword>
<dbReference type="Gene3D" id="2.60.40.1120">
    <property type="entry name" value="Carboxypeptidase-like, regulatory domain"/>
    <property type="match status" value="1"/>
</dbReference>
<keyword evidence="3 7" id="KW-1134">Transmembrane beta strand</keyword>
<dbReference type="InterPro" id="IPR023997">
    <property type="entry name" value="TonB-dep_OMP_SusC/RagA_CS"/>
</dbReference>
<keyword evidence="8" id="KW-1133">Transmembrane helix</keyword>
<dbReference type="InterPro" id="IPR008969">
    <property type="entry name" value="CarboxyPept-like_regulatory"/>
</dbReference>
<dbReference type="InterPro" id="IPR012910">
    <property type="entry name" value="Plug_dom"/>
</dbReference>
<dbReference type="InterPro" id="IPR036942">
    <property type="entry name" value="Beta-barrel_TonB_sf"/>
</dbReference>
<dbReference type="NCBIfam" id="TIGR04056">
    <property type="entry name" value="OMP_RagA_SusC"/>
    <property type="match status" value="1"/>
</dbReference>
<feature type="domain" description="TonB-dependent receptor plug" evidence="9">
    <location>
        <begin position="210"/>
        <end position="331"/>
    </location>
</feature>
<evidence type="ECO:0000256" key="7">
    <source>
        <dbReference type="PROSITE-ProRule" id="PRU01360"/>
    </source>
</evidence>
<dbReference type="PROSITE" id="PS52016">
    <property type="entry name" value="TONB_DEPENDENT_REC_3"/>
    <property type="match status" value="1"/>
</dbReference>
<evidence type="ECO:0000259" key="9">
    <source>
        <dbReference type="Pfam" id="PF07715"/>
    </source>
</evidence>
<keyword evidence="2 7" id="KW-0813">Transport</keyword>
<dbReference type="InterPro" id="IPR037066">
    <property type="entry name" value="Plug_dom_sf"/>
</dbReference>
<comment type="subcellular location">
    <subcellularLocation>
        <location evidence="1 7">Cell outer membrane</location>
        <topology evidence="1 7">Multi-pass membrane protein</topology>
    </subcellularLocation>
</comment>
<evidence type="ECO:0000256" key="4">
    <source>
        <dbReference type="ARBA" id="ARBA00022692"/>
    </source>
</evidence>
<dbReference type="SUPFAM" id="SSF49464">
    <property type="entry name" value="Carboxypeptidase regulatory domain-like"/>
    <property type="match status" value="1"/>
</dbReference>
<dbReference type="GO" id="GO:0009279">
    <property type="term" value="C:cell outer membrane"/>
    <property type="evidence" value="ECO:0007669"/>
    <property type="project" value="UniProtKB-SubCell"/>
</dbReference>
<evidence type="ECO:0000256" key="5">
    <source>
        <dbReference type="ARBA" id="ARBA00023136"/>
    </source>
</evidence>
<feature type="transmembrane region" description="Helical" evidence="8">
    <location>
        <begin position="20"/>
        <end position="41"/>
    </location>
</feature>
<dbReference type="Gene3D" id="2.40.170.20">
    <property type="entry name" value="TonB-dependent receptor, beta-barrel domain"/>
    <property type="match status" value="1"/>
</dbReference>
<evidence type="ECO:0000313" key="11">
    <source>
        <dbReference type="Proteomes" id="UP000468388"/>
    </source>
</evidence>
<dbReference type="RefSeq" id="WP_157300459.1">
    <property type="nucleotide sequence ID" value="NZ_BAAAZB010000006.1"/>
</dbReference>
<evidence type="ECO:0000256" key="2">
    <source>
        <dbReference type="ARBA" id="ARBA00022448"/>
    </source>
</evidence>
<dbReference type="InterPro" id="IPR023996">
    <property type="entry name" value="TonB-dep_OMP_SusC/RagA"/>
</dbReference>
<dbReference type="SUPFAM" id="SSF56935">
    <property type="entry name" value="Porins"/>
    <property type="match status" value="1"/>
</dbReference>
<accession>A0A6N8JC61</accession>
<evidence type="ECO:0000256" key="3">
    <source>
        <dbReference type="ARBA" id="ARBA00022452"/>
    </source>
</evidence>
<dbReference type="Pfam" id="PF07715">
    <property type="entry name" value="Plug"/>
    <property type="match status" value="1"/>
</dbReference>
<dbReference type="InterPro" id="IPR039426">
    <property type="entry name" value="TonB-dep_rcpt-like"/>
</dbReference>
<gene>
    <name evidence="10" type="ORF">GO495_14710</name>
</gene>
<evidence type="ECO:0000256" key="1">
    <source>
        <dbReference type="ARBA" id="ARBA00004571"/>
    </source>
</evidence>
<evidence type="ECO:0000256" key="6">
    <source>
        <dbReference type="ARBA" id="ARBA00023237"/>
    </source>
</evidence>